<dbReference type="SUPFAM" id="SSF50494">
    <property type="entry name" value="Trypsin-like serine proteases"/>
    <property type="match status" value="1"/>
</dbReference>
<evidence type="ECO:0000256" key="1">
    <source>
        <dbReference type="PIRSR" id="PIRSR640255-1"/>
    </source>
</evidence>
<dbReference type="InterPro" id="IPR020821">
    <property type="entry name" value="ENPP1-3/EXOG-like_nuc-like"/>
</dbReference>
<feature type="domain" description="ENPP1-3/EXOG-like endonuclease/phosphodiesterase" evidence="3">
    <location>
        <begin position="502"/>
        <end position="732"/>
    </location>
</feature>
<gene>
    <name evidence="5" type="ORF">H0241_08430</name>
</gene>
<keyword evidence="6" id="KW-1185">Reference proteome</keyword>
<feature type="binding site" evidence="2">
    <location>
        <position position="613"/>
    </location>
    <ligand>
        <name>Mg(2+)</name>
        <dbReference type="ChEBI" id="CHEBI:18420"/>
        <note>catalytic</note>
    </ligand>
</feature>
<keyword evidence="2" id="KW-0479">Metal-binding</keyword>
<comment type="caution">
    <text evidence="5">The sequence shown here is derived from an EMBL/GenBank/DDBJ whole genome shotgun (WGS) entry which is preliminary data.</text>
</comment>
<dbReference type="InterPro" id="IPR009003">
    <property type="entry name" value="Peptidase_S1_PA"/>
</dbReference>
<dbReference type="GO" id="GO:0003676">
    <property type="term" value="F:nucleic acid binding"/>
    <property type="evidence" value="ECO:0007669"/>
    <property type="project" value="InterPro"/>
</dbReference>
<evidence type="ECO:0000313" key="6">
    <source>
        <dbReference type="Proteomes" id="UP000558284"/>
    </source>
</evidence>
<dbReference type="InterPro" id="IPR001604">
    <property type="entry name" value="Endo_G_ENPP1-like_dom"/>
</dbReference>
<protein>
    <submittedName>
        <fullName evidence="5">DNA/RNA non-specific endonuclease</fullName>
    </submittedName>
</protein>
<organism evidence="5 6">
    <name type="scientific">Mesorhizobium neociceri</name>
    <dbReference type="NCBI Taxonomy" id="1307853"/>
    <lineage>
        <taxon>Bacteria</taxon>
        <taxon>Pseudomonadati</taxon>
        <taxon>Pseudomonadota</taxon>
        <taxon>Alphaproteobacteria</taxon>
        <taxon>Hyphomicrobiales</taxon>
        <taxon>Phyllobacteriaceae</taxon>
        <taxon>Mesorhizobium</taxon>
    </lineage>
</organism>
<keyword evidence="5" id="KW-0540">Nuclease</keyword>
<dbReference type="GO" id="GO:0004519">
    <property type="term" value="F:endonuclease activity"/>
    <property type="evidence" value="ECO:0007669"/>
    <property type="project" value="UniProtKB-KW"/>
</dbReference>
<dbReference type="Pfam" id="PF13365">
    <property type="entry name" value="Trypsin_2"/>
    <property type="match status" value="1"/>
</dbReference>
<reference evidence="5 6" key="1">
    <citation type="submission" date="2020-07" db="EMBL/GenBank/DDBJ databases">
        <title>Definition of the novel symbiovar canariense within Mesorhizobium novociceri, a new species of genus Mesorhizobium nodulating Cicer canariense in the Caldera de Taburiente National Park (La Palma, Canary Islands).</title>
        <authorList>
            <person name="Leon-Barrios M."/>
            <person name="Perez-Yepez J."/>
            <person name="Flores-Felix J.D."/>
            <person name="Ramirez-Baena M.H."/>
            <person name="Pulido-Suarez L."/>
            <person name="Igual J.M."/>
            <person name="Velazquez E."/>
            <person name="Peix A."/>
        </authorList>
    </citation>
    <scope>NUCLEOTIDE SEQUENCE [LARGE SCALE GENOMIC DNA]</scope>
    <source>
        <strain evidence="5 6">CCANP35</strain>
    </source>
</reference>
<keyword evidence="5" id="KW-0255">Endonuclease</keyword>
<evidence type="ECO:0000313" key="5">
    <source>
        <dbReference type="EMBL" id="MBA1140282.1"/>
    </source>
</evidence>
<dbReference type="InterPro" id="IPR044925">
    <property type="entry name" value="His-Me_finger_sf"/>
</dbReference>
<dbReference type="InterPro" id="IPR040255">
    <property type="entry name" value="Non-specific_endonuclease"/>
</dbReference>
<dbReference type="InterPro" id="IPR044929">
    <property type="entry name" value="DNA/RNA_non-sp_Endonuclease_sf"/>
</dbReference>
<dbReference type="PANTHER" id="PTHR13966:SF5">
    <property type="entry name" value="ENDONUCLEASE G, MITOCHONDRIAL"/>
    <property type="match status" value="1"/>
</dbReference>
<keyword evidence="5" id="KW-0378">Hydrolase</keyword>
<sequence length="756" mass="81610">MPVSREQRIRQYLDLITGGEGTESVLANMETMAGDALESLAPTDGGKTEAAFESARAGAENLARGAEVAPEQLSDLEAIIIPELRPVYDIKDGTFTTLTFDGAPTPGHSLWTKLTSEAALKQRIEAALPAIGRIELLWNTNIPYGGTGFVVGRNLLMTNRHVAHIFADGLGDRNLQFINGRAAGIDFKRDAAAGNVFKIRNVRMIHPYWDMAILEVEGLPDNITPLSLAVADARDLPRQEVVAIGYPAFDNRNAVDVQNDLMRNRFQVKRLQPGMLQGPFDTESFGKIVSAATHDCSTTGGNSGTAMINLATGEVVALHFAGRYLERNYAVPTGALAKDQRVVDLGLNFAGAASGGPNDWGAWWNKADSASPAEGVNLVEVGGVKKIPGVITQAPPPTGGGVVVSPGGSVTFEVPLRITVSLGSAPGHEAVTESVELEAAKPTPPGGAFVPKSVADYAGYEGYDEKFLSGGTKLAPVVVPMPEATDPSVLAPLEAGGTQLDYQNFSVKMHAKRRLALFTASNVTEESNLREPEKGRNYSRGGLFSERWFPDLRLDDKYQIPDVFYTQDQGAFDKGHIVRRDDVAWGSTFELLLRGNVCSFHVTNCSPQVEGYNRSDSGEKNWGDLENHVLSEAASERLCVFAGPILADDDRTFAGKGPKGSSLRALVPRRFWKVVVARVNDGLASYGFVLEQDLTDTELEFTVSEEFIGAMYPLTEISEMTGVSFDQSLIDADQYETVRGGEIALRAGSRRRKKKG</sequence>
<dbReference type="Proteomes" id="UP000558284">
    <property type="component" value="Unassembled WGS sequence"/>
</dbReference>
<dbReference type="RefSeq" id="WP_181056977.1">
    <property type="nucleotide sequence ID" value="NZ_JACDTY010000003.1"/>
</dbReference>
<dbReference type="GO" id="GO:0046872">
    <property type="term" value="F:metal ion binding"/>
    <property type="evidence" value="ECO:0007669"/>
    <property type="project" value="UniProtKB-KW"/>
</dbReference>
<dbReference type="SUPFAM" id="SSF54060">
    <property type="entry name" value="His-Me finger endonucleases"/>
    <property type="match status" value="1"/>
</dbReference>
<dbReference type="PANTHER" id="PTHR13966">
    <property type="entry name" value="ENDONUCLEASE RELATED"/>
    <property type="match status" value="1"/>
</dbReference>
<evidence type="ECO:0000259" key="3">
    <source>
        <dbReference type="SMART" id="SM00477"/>
    </source>
</evidence>
<proteinExistence type="predicted"/>
<dbReference type="AlphaFoldDB" id="A0A838B2V9"/>
<dbReference type="SMART" id="SM00892">
    <property type="entry name" value="Endonuclease_NS"/>
    <property type="match status" value="1"/>
</dbReference>
<evidence type="ECO:0000256" key="2">
    <source>
        <dbReference type="PIRSR" id="PIRSR640255-2"/>
    </source>
</evidence>
<accession>A0A838B2V9</accession>
<dbReference type="EMBL" id="JACDTY010000003">
    <property type="protein sequence ID" value="MBA1140282.1"/>
    <property type="molecule type" value="Genomic_DNA"/>
</dbReference>
<feature type="active site" description="Proton acceptor" evidence="1">
    <location>
        <position position="576"/>
    </location>
</feature>
<dbReference type="InterPro" id="IPR043504">
    <property type="entry name" value="Peptidase_S1_PA_chymotrypsin"/>
</dbReference>
<feature type="domain" description="DNA/RNA non-specific endonuclease/pyrophosphatase/phosphodiesterase" evidence="4">
    <location>
        <begin position="501"/>
        <end position="732"/>
    </location>
</feature>
<name>A0A838B2V9_9HYPH</name>
<dbReference type="Gene3D" id="3.40.570.10">
    <property type="entry name" value="Extracellular Endonuclease, subunit A"/>
    <property type="match status" value="1"/>
</dbReference>
<dbReference type="SMART" id="SM00477">
    <property type="entry name" value="NUC"/>
    <property type="match status" value="1"/>
</dbReference>
<dbReference type="Gene3D" id="2.40.10.10">
    <property type="entry name" value="Trypsin-like serine proteases"/>
    <property type="match status" value="2"/>
</dbReference>
<evidence type="ECO:0000259" key="4">
    <source>
        <dbReference type="SMART" id="SM00892"/>
    </source>
</evidence>
<dbReference type="Pfam" id="PF01223">
    <property type="entry name" value="Endonuclease_NS"/>
    <property type="match status" value="1"/>
</dbReference>
<dbReference type="GO" id="GO:0016787">
    <property type="term" value="F:hydrolase activity"/>
    <property type="evidence" value="ECO:0007669"/>
    <property type="project" value="InterPro"/>
</dbReference>